<dbReference type="GO" id="GO:0005737">
    <property type="term" value="C:cytoplasm"/>
    <property type="evidence" value="ECO:0007669"/>
    <property type="project" value="TreeGrafter"/>
</dbReference>
<evidence type="ECO:0000313" key="10">
    <source>
        <dbReference type="Proteomes" id="UP000009888"/>
    </source>
</evidence>
<dbReference type="Gene3D" id="3.90.650.10">
    <property type="entry name" value="PurM-like C-terminal domain"/>
    <property type="match status" value="1"/>
</dbReference>
<dbReference type="eggNOG" id="COG0047">
    <property type="taxonomic scope" value="Bacteria"/>
</dbReference>
<dbReference type="PANTHER" id="PTHR10099">
    <property type="entry name" value="PHOSPHORIBOSYLFORMYLGLYCINAMIDINE SYNTHASE"/>
    <property type="match status" value="1"/>
</dbReference>
<comment type="caution">
    <text evidence="9">The sequence shown here is derived from an EMBL/GenBank/DDBJ whole genome shotgun (WGS) entry which is preliminary data.</text>
</comment>
<dbReference type="InterPro" id="IPR036676">
    <property type="entry name" value="PurM-like_C_sf"/>
</dbReference>
<organism evidence="9 10">
    <name type="scientific">Actinobaculum massiliense ACS-171-V-Col2</name>
    <dbReference type="NCBI Taxonomy" id="883066"/>
    <lineage>
        <taxon>Bacteria</taxon>
        <taxon>Bacillati</taxon>
        <taxon>Actinomycetota</taxon>
        <taxon>Actinomycetes</taxon>
        <taxon>Actinomycetales</taxon>
        <taxon>Actinomycetaceae</taxon>
        <taxon>Actinobaculum</taxon>
    </lineage>
</organism>
<evidence type="ECO:0000256" key="5">
    <source>
        <dbReference type="ARBA" id="ARBA00022840"/>
    </source>
</evidence>
<dbReference type="GO" id="GO:0004642">
    <property type="term" value="F:phosphoribosylformylglycinamidine synthase activity"/>
    <property type="evidence" value="ECO:0007669"/>
    <property type="project" value="TreeGrafter"/>
</dbReference>
<evidence type="ECO:0000256" key="1">
    <source>
        <dbReference type="ARBA" id="ARBA00022598"/>
    </source>
</evidence>
<gene>
    <name evidence="9" type="ORF">HMPREF9233_00761</name>
</gene>
<dbReference type="Pfam" id="PF13507">
    <property type="entry name" value="GATase_5"/>
    <property type="match status" value="1"/>
</dbReference>
<dbReference type="Gene3D" id="3.30.1330.10">
    <property type="entry name" value="PurM-like, N-terminal domain"/>
    <property type="match status" value="2"/>
</dbReference>
<dbReference type="GO" id="GO:0006164">
    <property type="term" value="P:purine nucleotide biosynthetic process"/>
    <property type="evidence" value="ECO:0007669"/>
    <property type="project" value="UniProtKB-KW"/>
</dbReference>
<dbReference type="SMART" id="SM01211">
    <property type="entry name" value="GATase_5"/>
    <property type="match status" value="1"/>
</dbReference>
<dbReference type="CDD" id="cd02204">
    <property type="entry name" value="PurL_repeat2"/>
    <property type="match status" value="1"/>
</dbReference>
<keyword evidence="6" id="KW-0460">Magnesium</keyword>
<protein>
    <submittedName>
        <fullName evidence="9">Phosphoribosylformylglycinamidine synthase</fullName>
    </submittedName>
</protein>
<dbReference type="InterPro" id="IPR041609">
    <property type="entry name" value="PurL_linker"/>
</dbReference>
<dbReference type="GO" id="GO:0046872">
    <property type="term" value="F:metal ion binding"/>
    <property type="evidence" value="ECO:0007669"/>
    <property type="project" value="UniProtKB-KW"/>
</dbReference>
<dbReference type="InterPro" id="IPR010141">
    <property type="entry name" value="FGAM_synthase"/>
</dbReference>
<dbReference type="Pfam" id="PF02769">
    <property type="entry name" value="AIRS_C"/>
    <property type="match status" value="1"/>
</dbReference>
<dbReference type="SUPFAM" id="SSF56042">
    <property type="entry name" value="PurM C-terminal domain-like"/>
    <property type="match status" value="1"/>
</dbReference>
<dbReference type="FunFam" id="3.30.1330.10:FF:000013">
    <property type="entry name" value="Phosphoribosylformylglycinamidine synthase"/>
    <property type="match status" value="1"/>
</dbReference>
<dbReference type="Gene3D" id="3.40.50.880">
    <property type="match status" value="1"/>
</dbReference>
<keyword evidence="5" id="KW-0067">ATP-binding</keyword>
<dbReference type="Pfam" id="PF18072">
    <property type="entry name" value="FGAR-AT_linker"/>
    <property type="match status" value="1"/>
</dbReference>
<reference evidence="9 10" key="1">
    <citation type="submission" date="2012-09" db="EMBL/GenBank/DDBJ databases">
        <title>The Genome Sequence of Actinobaculum massiliae ACS-171-V-COL2.</title>
        <authorList>
            <consortium name="The Broad Institute Genome Sequencing Platform"/>
            <person name="Earl A."/>
            <person name="Ward D."/>
            <person name="Feldgarden M."/>
            <person name="Gevers D."/>
            <person name="Saerens B."/>
            <person name="Vaneechoutte M."/>
            <person name="Walker B."/>
            <person name="Young S.K."/>
            <person name="Zeng Q."/>
            <person name="Gargeya S."/>
            <person name="Fitzgerald M."/>
            <person name="Haas B."/>
            <person name="Abouelleil A."/>
            <person name="Alvarado L."/>
            <person name="Arachchi H.M."/>
            <person name="Berlin A."/>
            <person name="Chapman S.B."/>
            <person name="Goldberg J."/>
            <person name="Griggs A."/>
            <person name="Gujja S."/>
            <person name="Hansen M."/>
            <person name="Howarth C."/>
            <person name="Imamovic A."/>
            <person name="Larimer J."/>
            <person name="McCowen C."/>
            <person name="Montmayeur A."/>
            <person name="Murphy C."/>
            <person name="Neiman D."/>
            <person name="Pearson M."/>
            <person name="Priest M."/>
            <person name="Roberts A."/>
            <person name="Saif S."/>
            <person name="Shea T."/>
            <person name="Sisk P."/>
            <person name="Sykes S."/>
            <person name="Wortman J."/>
            <person name="Nusbaum C."/>
            <person name="Birren B."/>
        </authorList>
    </citation>
    <scope>NUCLEOTIDE SEQUENCE [LARGE SCALE GENOMIC DNA]</scope>
    <source>
        <strain evidence="10">ACS-171-V-Col2</strain>
    </source>
</reference>
<proteinExistence type="predicted"/>
<keyword evidence="2" id="KW-0479">Metal-binding</keyword>
<keyword evidence="1" id="KW-0436">Ligase</keyword>
<accession>K9EHV6</accession>
<evidence type="ECO:0000259" key="8">
    <source>
        <dbReference type="Pfam" id="PF18072"/>
    </source>
</evidence>
<evidence type="ECO:0000256" key="4">
    <source>
        <dbReference type="ARBA" id="ARBA00022755"/>
    </source>
</evidence>
<keyword evidence="10" id="KW-1185">Reference proteome</keyword>
<dbReference type="SUPFAM" id="SSF52317">
    <property type="entry name" value="Class I glutamine amidotransferase-like"/>
    <property type="match status" value="1"/>
</dbReference>
<dbReference type="STRING" id="202789.GCA_001457435_01368"/>
<sequence>MIHRIFVEAKPATNPCAASLAQELRDALGVPGLRDLRIINRYDVEGVSKEVFDSAVTNIFAQPPLDDFFTELEVPAGSTAFAISYLPGQYDQRADSAAVCIQMLSQVDKPLVNYACVYVLIGDLSIEEVAQIKKYLLNPVDSQEVSLQIPASLQRNFASPEPVASVEGFNSFDVARLQKYLDDNSCAMDLEDLQLVQAYFQSQERQPTETELKVIDTYWSDHCRHTTFNTSLEDVEISDPRVQDTYSTYLRIKNEIHPERPVTLMSMATLAMKKLRQDGKLQQLDESDEINACTIKVTVDVAGRDEEWLLLFKNETHNHPTEIEPFGGAATCIGGAIRDPLSGRSYVYAAMRVTGAGNPLTPLTATLPGKLPQRKIVTTAAQGYSSYGNQIGLATSFIDEVYDPSYVAKRLEIGAVLGAVRHADIKREQPAPGDLVVLIGGATGRDGIGGATGSSQAHKLESVDECGAQVQKGNAPEERKLQRLFRRPEVTRLVKKCNDFGAGGVCVAVGELAPGLDINLDAVYKKYAGLNATEVAVSESQERMALVIAPDDLADLARYCREENLRYAVVAKVTQEPVLKMTYLGQEAVRIDRTFLDTNGAPKRAKVRVNDNSAAFDNSANVGVSNWRTRLSELVQDLNHCSKEGLIQRFDSTIGSGTVLMPLGGKFQKTPTQAMVHKLPVPGLETSTCSVMAYGFNPAVSRIDPYRGAYEAVIDSVAKVVGTGGSPDQVHLSFQEYFPSLRDDPEKWGLPFASLMGAFQAQLDLEMAAIGGKDSMSGTFEQIEVIPTLVSFAVSLANLGNVVSQEFKQKNERIFLIAPPEHEGISKGYFAKLAALIAAGKVSASYSLTGSCVMEAAFKMSLGNRLGVQFADSFDPASGFDRICGGFLIAVPKDFPECEIISSDLLSGREIGVVVAEHALRAGNQSVDIATLQQSYEAKLEPVYPVHAKEEGRSGEARATYTAYRNRQVAQLYTGPAVSRPRVLIPVFPGTNCEFDTARAWEAAGATADVFVVKNLTVEDIEESIRGFATRLASSEILFLPGGFSGGDEPDGSAKFITSFLRNQQIASEITQLLEVRQGLIGGICNGFQALIKLGLLPYGKIMEPRADMPTLTHNQIQRHQSGIVNVRVCNTSSPWLQKAQLGGIYQVPISHGEGRVVGRVAAKNVATQYVDFEGRPTADIEFNPNNSLHAIEGMVSDCGRVFGKMGHAERFSAGTYQNVPGDYDMQIFGSAVTYFRG</sequence>
<evidence type="ECO:0000259" key="7">
    <source>
        <dbReference type="Pfam" id="PF02769"/>
    </source>
</evidence>
<feature type="domain" description="PurM-like C-terminal" evidence="7">
    <location>
        <begin position="432"/>
        <end position="582"/>
    </location>
</feature>
<dbReference type="eggNOG" id="COG0046">
    <property type="taxonomic scope" value="Bacteria"/>
</dbReference>
<evidence type="ECO:0000256" key="3">
    <source>
        <dbReference type="ARBA" id="ARBA00022741"/>
    </source>
</evidence>
<dbReference type="InterPro" id="IPR036921">
    <property type="entry name" value="PurM-like_N_sf"/>
</dbReference>
<dbReference type="PATRIC" id="fig|883066.3.peg.787"/>
<feature type="domain" description="Phosphoribosylformylglycinamidine synthase linker" evidence="8">
    <location>
        <begin position="177"/>
        <end position="225"/>
    </location>
</feature>
<dbReference type="AlphaFoldDB" id="K9EHV6"/>
<dbReference type="HOGENOM" id="CLU_003100_2_0_11"/>
<keyword evidence="3" id="KW-0547">Nucleotide-binding</keyword>
<dbReference type="EMBL" id="AGWL01000003">
    <property type="protein sequence ID" value="EKU95396.1"/>
    <property type="molecule type" value="Genomic_DNA"/>
</dbReference>
<evidence type="ECO:0000313" key="9">
    <source>
        <dbReference type="EMBL" id="EKU95396.1"/>
    </source>
</evidence>
<dbReference type="GO" id="GO:0005524">
    <property type="term" value="F:ATP binding"/>
    <property type="evidence" value="ECO:0007669"/>
    <property type="project" value="UniProtKB-KW"/>
</dbReference>
<dbReference type="InterPro" id="IPR010918">
    <property type="entry name" value="PurM-like_C_dom"/>
</dbReference>
<keyword evidence="4" id="KW-0658">Purine biosynthesis</keyword>
<dbReference type="NCBIfam" id="TIGR01857">
    <property type="entry name" value="FGAM-synthase"/>
    <property type="match status" value="1"/>
</dbReference>
<dbReference type="RefSeq" id="WP_007000967.1">
    <property type="nucleotide sequence ID" value="NZ_JH992955.1"/>
</dbReference>
<name>K9EHV6_9ACTO</name>
<dbReference type="Proteomes" id="UP000009888">
    <property type="component" value="Unassembled WGS sequence"/>
</dbReference>
<evidence type="ECO:0000256" key="2">
    <source>
        <dbReference type="ARBA" id="ARBA00022723"/>
    </source>
</evidence>
<dbReference type="PANTHER" id="PTHR10099:SF1">
    <property type="entry name" value="PHOSPHORIBOSYLFORMYLGLYCINAMIDINE SYNTHASE"/>
    <property type="match status" value="1"/>
</dbReference>
<dbReference type="InterPro" id="IPR029062">
    <property type="entry name" value="Class_I_gatase-like"/>
</dbReference>
<dbReference type="SUPFAM" id="SSF55326">
    <property type="entry name" value="PurM N-terminal domain-like"/>
    <property type="match status" value="2"/>
</dbReference>
<evidence type="ECO:0000256" key="6">
    <source>
        <dbReference type="ARBA" id="ARBA00022842"/>
    </source>
</evidence>
<dbReference type="CDD" id="cd02203">
    <property type="entry name" value="PurL_repeat1"/>
    <property type="match status" value="1"/>
</dbReference>